<gene>
    <name evidence="3" type="ORF">DFH01_22585</name>
</gene>
<dbReference type="PANTHER" id="PTHR40547:SF1">
    <property type="entry name" value="SLL0298 PROTEIN"/>
    <property type="match status" value="1"/>
</dbReference>
<accession>A0A317F7F1</accession>
<keyword evidence="1" id="KW-0812">Transmembrane</keyword>
<dbReference type="AlphaFoldDB" id="A0A317F7F1"/>
<dbReference type="Proteomes" id="UP000245765">
    <property type="component" value="Unassembled WGS sequence"/>
</dbReference>
<feature type="transmembrane region" description="Helical" evidence="1">
    <location>
        <begin position="113"/>
        <end position="135"/>
    </location>
</feature>
<sequence>MRGEIATAWAALLGSPGGPARVARGAAAGAFAAMIPVFGAHLLLAVACAVPLRGTKAAAVAMCLLLGNPATHAVILPLSYTIGSRVLPTPPAPREDWLPAWVSDALPIAEETLAGGVLLGLAAGPLAFLLVRAALRGAGRDGP</sequence>
<dbReference type="OrthoDB" id="7279200at2"/>
<dbReference type="PANTHER" id="PTHR40547">
    <property type="entry name" value="SLL0298 PROTEIN"/>
    <property type="match status" value="1"/>
</dbReference>
<dbReference type="EMBL" id="QGNA01000005">
    <property type="protein sequence ID" value="PWS35111.1"/>
    <property type="molecule type" value="Genomic_DNA"/>
</dbReference>
<keyword evidence="4" id="KW-1185">Reference proteome</keyword>
<name>A0A317F7F1_9PROT</name>
<keyword evidence="1" id="KW-0472">Membrane</keyword>
<feature type="domain" description="DUF2062" evidence="2">
    <location>
        <begin position="13"/>
        <end position="137"/>
    </location>
</feature>
<reference evidence="4" key="1">
    <citation type="submission" date="2018-05" db="EMBL/GenBank/DDBJ databases">
        <authorList>
            <person name="Du Z."/>
            <person name="Wang X."/>
        </authorList>
    </citation>
    <scope>NUCLEOTIDE SEQUENCE [LARGE SCALE GENOMIC DNA]</scope>
    <source>
        <strain evidence="4">CQN31</strain>
    </source>
</reference>
<dbReference type="InterPro" id="IPR018639">
    <property type="entry name" value="DUF2062"/>
</dbReference>
<comment type="caution">
    <text evidence="3">The sequence shown here is derived from an EMBL/GenBank/DDBJ whole genome shotgun (WGS) entry which is preliminary data.</text>
</comment>
<evidence type="ECO:0000313" key="3">
    <source>
        <dbReference type="EMBL" id="PWS35111.1"/>
    </source>
</evidence>
<evidence type="ECO:0000313" key="4">
    <source>
        <dbReference type="Proteomes" id="UP000245765"/>
    </source>
</evidence>
<proteinExistence type="predicted"/>
<evidence type="ECO:0000256" key="1">
    <source>
        <dbReference type="SAM" id="Phobius"/>
    </source>
</evidence>
<dbReference type="Pfam" id="PF09835">
    <property type="entry name" value="DUF2062"/>
    <property type="match status" value="1"/>
</dbReference>
<organism evidence="3 4">
    <name type="scientific">Falsiroseomonas bella</name>
    <dbReference type="NCBI Taxonomy" id="2184016"/>
    <lineage>
        <taxon>Bacteria</taxon>
        <taxon>Pseudomonadati</taxon>
        <taxon>Pseudomonadota</taxon>
        <taxon>Alphaproteobacteria</taxon>
        <taxon>Acetobacterales</taxon>
        <taxon>Roseomonadaceae</taxon>
        <taxon>Falsiroseomonas</taxon>
    </lineage>
</organism>
<evidence type="ECO:0000259" key="2">
    <source>
        <dbReference type="Pfam" id="PF09835"/>
    </source>
</evidence>
<feature type="transmembrane region" description="Helical" evidence="1">
    <location>
        <begin position="59"/>
        <end position="80"/>
    </location>
</feature>
<keyword evidence="1" id="KW-1133">Transmembrane helix</keyword>
<protein>
    <submittedName>
        <fullName evidence="3">DUF2062 domain-containing protein</fullName>
    </submittedName>
</protein>
<feature type="transmembrane region" description="Helical" evidence="1">
    <location>
        <begin position="35"/>
        <end position="52"/>
    </location>
</feature>